<protein>
    <submittedName>
        <fullName evidence="1">Uncharacterized protein</fullName>
    </submittedName>
</protein>
<dbReference type="STRING" id="49186.SAMN05421647_102162"/>
<sequence length="40" mass="4553">MKPIAVDADLNMSQVNVTDIDWKMDNLPPEIAKLIEEPEE</sequence>
<organism evidence="1 2">
    <name type="scientific">Marinobacterium stanieri</name>
    <dbReference type="NCBI Taxonomy" id="49186"/>
    <lineage>
        <taxon>Bacteria</taxon>
        <taxon>Pseudomonadati</taxon>
        <taxon>Pseudomonadota</taxon>
        <taxon>Gammaproteobacteria</taxon>
        <taxon>Oceanospirillales</taxon>
        <taxon>Oceanospirillaceae</taxon>
        <taxon>Marinobacterium</taxon>
    </lineage>
</organism>
<dbReference type="RefSeq" id="WP_276327820.1">
    <property type="nucleotide sequence ID" value="NZ_FTMN01000002.1"/>
</dbReference>
<name>A0A1N6Q0C4_9GAMM</name>
<accession>A0A1N6Q0C4</accession>
<dbReference type="AlphaFoldDB" id="A0A1N6Q0C4"/>
<reference evidence="1 2" key="1">
    <citation type="submission" date="2017-01" db="EMBL/GenBank/DDBJ databases">
        <authorList>
            <person name="Mah S.A."/>
            <person name="Swanson W.J."/>
            <person name="Moy G.W."/>
            <person name="Vacquier V.D."/>
        </authorList>
    </citation>
    <scope>NUCLEOTIDE SEQUENCE [LARGE SCALE GENOMIC DNA]</scope>
    <source>
        <strain evidence="1 2">DSM 7027</strain>
    </source>
</reference>
<dbReference type="Proteomes" id="UP000186895">
    <property type="component" value="Unassembled WGS sequence"/>
</dbReference>
<proteinExistence type="predicted"/>
<gene>
    <name evidence="1" type="ORF">SAMN05421647_102162</name>
</gene>
<evidence type="ECO:0000313" key="1">
    <source>
        <dbReference type="EMBL" id="SIQ10006.1"/>
    </source>
</evidence>
<keyword evidence="2" id="KW-1185">Reference proteome</keyword>
<dbReference type="EMBL" id="FTMN01000002">
    <property type="protein sequence ID" value="SIQ10006.1"/>
    <property type="molecule type" value="Genomic_DNA"/>
</dbReference>
<evidence type="ECO:0000313" key="2">
    <source>
        <dbReference type="Proteomes" id="UP000186895"/>
    </source>
</evidence>